<accession>A0A2Z2MQ36</accession>
<reference evidence="3 4" key="1">
    <citation type="submission" date="2016-04" db="EMBL/GenBank/DDBJ databases">
        <title>Complete genome sequence of Thermococcus siculi type strain RG-20.</title>
        <authorList>
            <person name="Oger P.M."/>
        </authorList>
    </citation>
    <scope>NUCLEOTIDE SEQUENCE [LARGE SCALE GENOMIC DNA]</scope>
    <source>
        <strain evidence="3 4">RG-20</strain>
    </source>
</reference>
<feature type="transmembrane region" description="Helical" evidence="2">
    <location>
        <begin position="7"/>
        <end position="28"/>
    </location>
</feature>
<dbReference type="EMBL" id="CP015103">
    <property type="protein sequence ID" value="ASJ08774.1"/>
    <property type="molecule type" value="Genomic_DNA"/>
</dbReference>
<feature type="coiled-coil region" evidence="1">
    <location>
        <begin position="157"/>
        <end position="184"/>
    </location>
</feature>
<keyword evidence="2" id="KW-1133">Transmembrane helix</keyword>
<evidence type="ECO:0000313" key="3">
    <source>
        <dbReference type="EMBL" id="ASJ08774.1"/>
    </source>
</evidence>
<dbReference type="RefSeq" id="WP_088856010.1">
    <property type="nucleotide sequence ID" value="NZ_CP015103.1"/>
</dbReference>
<organism evidence="3 4">
    <name type="scientific">Thermococcus siculi</name>
    <dbReference type="NCBI Taxonomy" id="72803"/>
    <lineage>
        <taxon>Archaea</taxon>
        <taxon>Methanobacteriati</taxon>
        <taxon>Methanobacteriota</taxon>
        <taxon>Thermococci</taxon>
        <taxon>Thermococcales</taxon>
        <taxon>Thermococcaceae</taxon>
        <taxon>Thermococcus</taxon>
    </lineage>
</organism>
<sequence>MAGKKLILAMTPFLLLIILGSIFVGTYYRETSLAHEQLAAMDQLEKFGSQKNPNGDYCHLVAVYATVNKREDAERLMSMLRELNISVSVYRGMERHLSMRGAMRLKEVKRLEHLSEENGWPVSYFNHSRECLLQISKLQRENRIIAEHIDSLSPESREVLLDIIEENERVIEETERDINEWAEIDIFVDAGRTYTPLDFHDLSSFLATWGVIFGGAFLAWWVLREGSTRKRPPHK</sequence>
<keyword evidence="2" id="KW-0812">Transmembrane</keyword>
<protein>
    <submittedName>
        <fullName evidence="3">Uncharacterized protein</fullName>
    </submittedName>
</protein>
<dbReference type="AlphaFoldDB" id="A0A2Z2MQ36"/>
<dbReference type="GeneID" id="33317744"/>
<dbReference type="Proteomes" id="UP000250125">
    <property type="component" value="Chromosome"/>
</dbReference>
<evidence type="ECO:0000256" key="1">
    <source>
        <dbReference type="SAM" id="Coils"/>
    </source>
</evidence>
<dbReference type="OrthoDB" id="99645at2157"/>
<feature type="transmembrane region" description="Helical" evidence="2">
    <location>
        <begin position="202"/>
        <end position="223"/>
    </location>
</feature>
<dbReference type="KEGG" id="tsl:A3L11_05860"/>
<evidence type="ECO:0000313" key="4">
    <source>
        <dbReference type="Proteomes" id="UP000250125"/>
    </source>
</evidence>
<keyword evidence="1" id="KW-0175">Coiled coil</keyword>
<evidence type="ECO:0000256" key="2">
    <source>
        <dbReference type="SAM" id="Phobius"/>
    </source>
</evidence>
<name>A0A2Z2MQ36_9EURY</name>
<proteinExistence type="predicted"/>
<keyword evidence="4" id="KW-1185">Reference proteome</keyword>
<keyword evidence="2" id="KW-0472">Membrane</keyword>
<gene>
    <name evidence="3" type="ORF">A3L11_05860</name>
</gene>